<name>L9KGW3_TUPCH</name>
<dbReference type="InterPro" id="IPR027417">
    <property type="entry name" value="P-loop_NTPase"/>
</dbReference>
<keyword evidence="3" id="KW-1185">Reference proteome</keyword>
<dbReference type="Pfam" id="PF01712">
    <property type="entry name" value="dNK"/>
    <property type="match status" value="1"/>
</dbReference>
<evidence type="ECO:0000259" key="1">
    <source>
        <dbReference type="Pfam" id="PF01712"/>
    </source>
</evidence>
<dbReference type="InterPro" id="IPR050566">
    <property type="entry name" value="Deoxyribonucleoside_kinase"/>
</dbReference>
<reference evidence="3" key="2">
    <citation type="journal article" date="2013" name="Nat. Commun.">
        <title>Genome of the Chinese tree shrew.</title>
        <authorList>
            <person name="Fan Y."/>
            <person name="Huang Z.Y."/>
            <person name="Cao C.C."/>
            <person name="Chen C.S."/>
            <person name="Chen Y.X."/>
            <person name="Fan D.D."/>
            <person name="He J."/>
            <person name="Hou H.L."/>
            <person name="Hu L."/>
            <person name="Hu X.T."/>
            <person name="Jiang X.T."/>
            <person name="Lai R."/>
            <person name="Lang Y.S."/>
            <person name="Liang B."/>
            <person name="Liao S.G."/>
            <person name="Mu D."/>
            <person name="Ma Y.Y."/>
            <person name="Niu Y.Y."/>
            <person name="Sun X.Q."/>
            <person name="Xia J.Q."/>
            <person name="Xiao J."/>
            <person name="Xiong Z.Q."/>
            <person name="Xu L."/>
            <person name="Yang L."/>
            <person name="Zhang Y."/>
            <person name="Zhao W."/>
            <person name="Zhao X.D."/>
            <person name="Zheng Y.T."/>
            <person name="Zhou J.M."/>
            <person name="Zhu Y.B."/>
            <person name="Zhang G.J."/>
            <person name="Wang J."/>
            <person name="Yao Y.G."/>
        </authorList>
    </citation>
    <scope>NUCLEOTIDE SEQUENCE [LARGE SCALE GENOMIC DNA]</scope>
</reference>
<dbReference type="InterPro" id="IPR031314">
    <property type="entry name" value="DNK_dom"/>
</dbReference>
<protein>
    <submittedName>
        <fullName evidence="2">NADH dehydrogenase [ubiquinone] 1 alpha subcomplex subunit 10, mitochondrial</fullName>
    </submittedName>
</protein>
<feature type="domain" description="Deoxynucleoside kinase" evidence="1">
    <location>
        <begin position="73"/>
        <end position="180"/>
    </location>
</feature>
<dbReference type="GO" id="GO:0005739">
    <property type="term" value="C:mitochondrion"/>
    <property type="evidence" value="ECO:0007669"/>
    <property type="project" value="GOC"/>
</dbReference>
<dbReference type="InParanoid" id="L9KGW3"/>
<dbReference type="STRING" id="246437.L9KGW3"/>
<dbReference type="SUPFAM" id="SSF52540">
    <property type="entry name" value="P-loop containing nucleoside triphosphate hydrolases"/>
    <property type="match status" value="1"/>
</dbReference>
<reference evidence="3" key="1">
    <citation type="submission" date="2012-07" db="EMBL/GenBank/DDBJ databases">
        <title>Genome of the Chinese tree shrew, a rising model animal genetically related to primates.</title>
        <authorList>
            <person name="Zhang G."/>
            <person name="Fan Y."/>
            <person name="Yao Y."/>
            <person name="Huang Z."/>
        </authorList>
    </citation>
    <scope>NUCLEOTIDE SEQUENCE [LARGE SCALE GENOMIC DNA]</scope>
</reference>
<dbReference type="GO" id="GO:0006120">
    <property type="term" value="P:mitochondrial electron transport, NADH to ubiquinone"/>
    <property type="evidence" value="ECO:0007669"/>
    <property type="project" value="TreeGrafter"/>
</dbReference>
<accession>L9KGW3</accession>
<keyword evidence="2" id="KW-0830">Ubiquinone</keyword>
<evidence type="ECO:0000313" key="3">
    <source>
        <dbReference type="Proteomes" id="UP000011518"/>
    </source>
</evidence>
<dbReference type="Proteomes" id="UP000011518">
    <property type="component" value="Unassembled WGS sequence"/>
</dbReference>
<dbReference type="PANTHER" id="PTHR10513:SF15">
    <property type="entry name" value="NADH DEHYDROGENASE [UBIQUINONE] 1 ALPHA SUBCOMPLEX SUBUNIT 10, MITOCHONDRIAL"/>
    <property type="match status" value="1"/>
</dbReference>
<proteinExistence type="predicted"/>
<organism evidence="2 3">
    <name type="scientific">Tupaia chinensis</name>
    <name type="common">Chinese tree shrew</name>
    <name type="synonym">Tupaia belangeri chinensis</name>
    <dbReference type="NCBI Taxonomy" id="246437"/>
    <lineage>
        <taxon>Eukaryota</taxon>
        <taxon>Metazoa</taxon>
        <taxon>Chordata</taxon>
        <taxon>Craniata</taxon>
        <taxon>Vertebrata</taxon>
        <taxon>Euteleostomi</taxon>
        <taxon>Mammalia</taxon>
        <taxon>Eutheria</taxon>
        <taxon>Euarchontoglires</taxon>
        <taxon>Scandentia</taxon>
        <taxon>Tupaiidae</taxon>
        <taxon>Tupaia</taxon>
    </lineage>
</organism>
<evidence type="ECO:0000313" key="2">
    <source>
        <dbReference type="EMBL" id="ELW61724.1"/>
    </source>
</evidence>
<dbReference type="Gene3D" id="3.40.50.300">
    <property type="entry name" value="P-loop containing nucleotide triphosphate hydrolases"/>
    <property type="match status" value="1"/>
</dbReference>
<dbReference type="PANTHER" id="PTHR10513">
    <property type="entry name" value="DEOXYNUCLEOSIDE KINASE"/>
    <property type="match status" value="1"/>
</dbReference>
<gene>
    <name evidence="2" type="ORF">TREES_T100005518</name>
</gene>
<dbReference type="AlphaFoldDB" id="L9KGW3"/>
<dbReference type="EMBL" id="KB320859">
    <property type="protein sequence ID" value="ELW61724.1"/>
    <property type="molecule type" value="Genomic_DNA"/>
</dbReference>
<sequence>MALRLLKLARASAPTRILSAGTRCVGGIHTNAQHELQYGPLAYILGEKTIKKLTEYSKVITVEGNLSTGQGVVLEHSVFLEAAYRQGFIWKQCVEHYHEVKKVTICEYLSPHIVVYIHTPVPEIQSRIQKKGNPHEMKITPAYLQDIENAKKTFLPEMNEKCEVLQYSAKEAEDTEKVVEDMEYLKCNKGPWLKQDDRTFHHLRMLVQNKVEVLNYTSTPMYLPEITTEAHQSDHTFCAFRELWAAGTTLATTPTWTTSGSGLNEQPPCLRQLRPVTEELPACLMAPGSVQL</sequence>